<gene>
    <name evidence="2" type="ordered locus">Celf_0248</name>
</gene>
<evidence type="ECO:0000313" key="3">
    <source>
        <dbReference type="Proteomes" id="UP000008460"/>
    </source>
</evidence>
<evidence type="ECO:0000256" key="1">
    <source>
        <dbReference type="SAM" id="MobiDB-lite"/>
    </source>
</evidence>
<dbReference type="InterPro" id="IPR029058">
    <property type="entry name" value="AB_hydrolase_fold"/>
</dbReference>
<proteinExistence type="predicted"/>
<keyword evidence="3" id="KW-1185">Reference proteome</keyword>
<organism evidence="2 3">
    <name type="scientific">Cellulomonas fimi (strain ATCC 484 / DSM 20113 / JCM 1341 / CCUG 24087 / LMG 16345 / NBRC 15513 / NCIMB 8980 / NCTC 7547 / NRS-133)</name>
    <dbReference type="NCBI Taxonomy" id="590998"/>
    <lineage>
        <taxon>Bacteria</taxon>
        <taxon>Bacillati</taxon>
        <taxon>Actinomycetota</taxon>
        <taxon>Actinomycetes</taxon>
        <taxon>Micrococcales</taxon>
        <taxon>Cellulomonadaceae</taxon>
        <taxon>Cellulomonas</taxon>
    </lineage>
</organism>
<dbReference type="RefSeq" id="WP_013769423.1">
    <property type="nucleotide sequence ID" value="NC_015514.1"/>
</dbReference>
<dbReference type="HOGENOM" id="CLU_612027_0_0_11"/>
<evidence type="ECO:0000313" key="2">
    <source>
        <dbReference type="EMBL" id="AEE44393.1"/>
    </source>
</evidence>
<dbReference type="Gene3D" id="3.40.50.1820">
    <property type="entry name" value="alpha/beta hydrolase"/>
    <property type="match status" value="1"/>
</dbReference>
<dbReference type="eggNOG" id="COG0596">
    <property type="taxonomic scope" value="Bacteria"/>
</dbReference>
<protein>
    <submittedName>
        <fullName evidence="2">Uncharacterized protein</fullName>
    </submittedName>
</protein>
<feature type="compositionally biased region" description="Pro residues" evidence="1">
    <location>
        <begin position="507"/>
        <end position="516"/>
    </location>
</feature>
<dbReference type="AlphaFoldDB" id="F4H681"/>
<feature type="region of interest" description="Disordered" evidence="1">
    <location>
        <begin position="492"/>
        <end position="516"/>
    </location>
</feature>
<name>F4H681_CELFA</name>
<sequence>MTSPPVTIVGGGRPDVVDLEDLRRAARLLAHVAAHLHAADRALVLAAGAAQPGLATQEGRVAARAVAGARHGRTAPARLAAEARDLTDRLERAILAYGDAESGAHRALRGVVVLDGALRSLAPGATLARVLLGGSVVVGAGAAAAGATWHGMVLAAPFGRADDVLRAQRDLLARRVPALVARGLADGRTELAVVALATGILGPGGLVVPARDRVRLLARGLVRFLPEPGPTVVVSRPGAPQLPVPRDTAGAIAAVALTYDDGSATGLRGTPEATITVQRLTHPDGTVAWLVAVPGTQRAGFAEDAPTDNGTNPRLVGGLPDDMSTAVLEAMHLAGIAADEPVMLVGHSQGGMVAMSVASLAAGTYAVAAVATAGSPDPTVRPLPPSVQVVHLRDPADPLHQVDGSPDRVATNVRVVRGSVERLDGLPVRTPAEAHGVGRYVRLAEHLDAVGDDPQVRAYSAAVASVLGPEGTTATTRQFVATRDPAVVALDPATGLPRPDRLSPVGGPVPPRTGRP</sequence>
<accession>F4H681</accession>
<reference evidence="2 3" key="1">
    <citation type="submission" date="2011-04" db="EMBL/GenBank/DDBJ databases">
        <title>Complete sequence of Cellulomonas fimi ATCC 484.</title>
        <authorList>
            <consortium name="US DOE Joint Genome Institute"/>
            <person name="Lucas S."/>
            <person name="Han J."/>
            <person name="Lapidus A."/>
            <person name="Cheng J.-F."/>
            <person name="Goodwin L."/>
            <person name="Pitluck S."/>
            <person name="Peters L."/>
            <person name="Chertkov O."/>
            <person name="Detter J.C."/>
            <person name="Han C."/>
            <person name="Tapia R."/>
            <person name="Land M."/>
            <person name="Hauser L."/>
            <person name="Kyrpides N."/>
            <person name="Ivanova N."/>
            <person name="Ovchinnikova G."/>
            <person name="Pagani I."/>
            <person name="Mead D."/>
            <person name="Brumm P."/>
            <person name="Woyke T."/>
        </authorList>
    </citation>
    <scope>NUCLEOTIDE SEQUENCE [LARGE SCALE GENOMIC DNA]</scope>
    <source>
        <strain evidence="3">ATCC 484 / DSM 20113 / JCM 1341 / NBRC 15513 / NCIMB 8980 / NCTC 7547</strain>
    </source>
</reference>
<dbReference type="Proteomes" id="UP000008460">
    <property type="component" value="Chromosome"/>
</dbReference>
<dbReference type="SUPFAM" id="SSF53474">
    <property type="entry name" value="alpha/beta-Hydrolases"/>
    <property type="match status" value="1"/>
</dbReference>
<dbReference type="STRING" id="590998.Celf_0248"/>
<dbReference type="EMBL" id="CP002666">
    <property type="protein sequence ID" value="AEE44393.1"/>
    <property type="molecule type" value="Genomic_DNA"/>
</dbReference>
<dbReference type="KEGG" id="cfi:Celf_0248"/>